<name>A0ABM8PLJ8_9HYPH</name>
<keyword evidence="2" id="KW-1185">Reference proteome</keyword>
<comment type="caution">
    <text evidence="1">The sequence shown here is derived from an EMBL/GenBank/DDBJ whole genome shotgun (WGS) entry which is preliminary data.</text>
</comment>
<evidence type="ECO:0000313" key="1">
    <source>
        <dbReference type="EMBL" id="CAD7036531.1"/>
    </source>
</evidence>
<gene>
    <name evidence="1" type="ORF">RHAB21_02536</name>
</gene>
<organism evidence="1 2">
    <name type="scientific">Pseudorhizobium halotolerans</name>
    <dbReference type="NCBI Taxonomy" id="1233081"/>
    <lineage>
        <taxon>Bacteria</taxon>
        <taxon>Pseudomonadati</taxon>
        <taxon>Pseudomonadota</taxon>
        <taxon>Alphaproteobacteria</taxon>
        <taxon>Hyphomicrobiales</taxon>
        <taxon>Rhizobiaceae</taxon>
        <taxon>Rhizobium/Agrobacterium group</taxon>
        <taxon>Pseudorhizobium</taxon>
    </lineage>
</organism>
<accession>A0ABM8PLJ8</accession>
<reference evidence="1 2" key="1">
    <citation type="submission" date="2020-11" db="EMBL/GenBank/DDBJ databases">
        <authorList>
            <person name="Lassalle F."/>
        </authorList>
    </citation>
    <scope>NUCLEOTIDE SEQUENCE [LARGE SCALE GENOMIC DNA]</scope>
    <source>
        <strain evidence="1 2">AB21</strain>
    </source>
</reference>
<evidence type="ECO:0000313" key="2">
    <source>
        <dbReference type="Proteomes" id="UP000601041"/>
    </source>
</evidence>
<protein>
    <submittedName>
        <fullName evidence="1">Uncharacterized protein</fullName>
    </submittedName>
</protein>
<dbReference type="Proteomes" id="UP000601041">
    <property type="component" value="Unassembled WGS sequence"/>
</dbReference>
<proteinExistence type="predicted"/>
<dbReference type="EMBL" id="CABFWE030000005">
    <property type="protein sequence ID" value="CAD7036531.1"/>
    <property type="molecule type" value="Genomic_DNA"/>
</dbReference>
<dbReference type="RefSeq" id="WP_142587803.1">
    <property type="nucleotide sequence ID" value="NZ_CABFWE030000005.1"/>
</dbReference>
<sequence>MTSKLLPITEELRDAVTRRQRAEWLCTVPEGVILREHLKIRALLKRDGFPEAEEYLSALVAKINARRLADGRHTQTVKLTEEAARGAMMDACRGEGE</sequence>